<dbReference type="AlphaFoldDB" id="A0A5R9IFR6"/>
<dbReference type="PANTHER" id="PTHR33546">
    <property type="entry name" value="LARGE, MULTIFUNCTIONAL SECRETED PROTEIN-RELATED"/>
    <property type="match status" value="1"/>
</dbReference>
<feature type="domain" description="DUF7133" evidence="2">
    <location>
        <begin position="75"/>
        <end position="214"/>
    </location>
</feature>
<dbReference type="InterPro" id="IPR011041">
    <property type="entry name" value="Quinoprot_gluc/sorb_DH_b-prop"/>
</dbReference>
<dbReference type="InterPro" id="IPR011042">
    <property type="entry name" value="6-blade_b-propeller_TolB-like"/>
</dbReference>
<dbReference type="PANTHER" id="PTHR33546:SF1">
    <property type="entry name" value="LARGE, MULTIFUNCTIONAL SECRETED PROTEIN"/>
    <property type="match status" value="1"/>
</dbReference>
<evidence type="ECO:0000313" key="3">
    <source>
        <dbReference type="EMBL" id="TLU64380.1"/>
    </source>
</evidence>
<dbReference type="Proteomes" id="UP000307790">
    <property type="component" value="Unassembled WGS sequence"/>
</dbReference>
<keyword evidence="4" id="KW-1185">Reference proteome</keyword>
<evidence type="ECO:0000256" key="1">
    <source>
        <dbReference type="SAM" id="SignalP"/>
    </source>
</evidence>
<accession>A0A5R9IFR6</accession>
<proteinExistence type="predicted"/>
<reference evidence="3 4" key="1">
    <citation type="submission" date="2019-05" db="EMBL/GenBank/DDBJ databases">
        <title>Genome sequences of Thalassotalea litorea 1K03283.</title>
        <authorList>
            <person name="Zhang D."/>
        </authorList>
    </citation>
    <scope>NUCLEOTIDE SEQUENCE [LARGE SCALE GENOMIC DNA]</scope>
    <source>
        <strain evidence="3 4">MCCC 1K03283</strain>
    </source>
</reference>
<evidence type="ECO:0000313" key="4">
    <source>
        <dbReference type="Proteomes" id="UP000307790"/>
    </source>
</evidence>
<evidence type="ECO:0000259" key="2">
    <source>
        <dbReference type="Pfam" id="PF23500"/>
    </source>
</evidence>
<dbReference type="InterPro" id="IPR055557">
    <property type="entry name" value="DUF7133"/>
</dbReference>
<dbReference type="EMBL" id="VCBC01000011">
    <property type="protein sequence ID" value="TLU64380.1"/>
    <property type="molecule type" value="Genomic_DNA"/>
</dbReference>
<dbReference type="OrthoDB" id="176168at2"/>
<feature type="signal peptide" evidence="1">
    <location>
        <begin position="1"/>
        <end position="18"/>
    </location>
</feature>
<dbReference type="Gene3D" id="2.120.10.30">
    <property type="entry name" value="TolB, C-terminal domain"/>
    <property type="match status" value="1"/>
</dbReference>
<gene>
    <name evidence="3" type="ORF">FE810_12095</name>
</gene>
<comment type="caution">
    <text evidence="3">The sequence shown here is derived from an EMBL/GenBank/DDBJ whole genome shotgun (WGS) entry which is preliminary data.</text>
</comment>
<name>A0A5R9IFR6_9GAMM</name>
<dbReference type="SUPFAM" id="SSF50952">
    <property type="entry name" value="Soluble quinoprotein glucose dehydrogenase"/>
    <property type="match status" value="1"/>
</dbReference>
<organism evidence="3 4">
    <name type="scientific">Thalassotalea litorea</name>
    <dbReference type="NCBI Taxonomy" id="2020715"/>
    <lineage>
        <taxon>Bacteria</taxon>
        <taxon>Pseudomonadati</taxon>
        <taxon>Pseudomonadota</taxon>
        <taxon>Gammaproteobacteria</taxon>
        <taxon>Alteromonadales</taxon>
        <taxon>Colwelliaceae</taxon>
        <taxon>Thalassotalea</taxon>
    </lineage>
</organism>
<feature type="chain" id="PRO_5024442215" description="DUF7133 domain-containing protein" evidence="1">
    <location>
        <begin position="19"/>
        <end position="480"/>
    </location>
</feature>
<dbReference type="Pfam" id="PF23500">
    <property type="entry name" value="DUF7133"/>
    <property type="match status" value="1"/>
</dbReference>
<keyword evidence="1" id="KW-0732">Signal</keyword>
<sequence length="480" mass="52978">MPLALTLVATLAVFSANADQAPKHQYKPDGYHIETITTPKDVQFHITGLDSDKNGTIYVATRLGEVWTYKNETWKQFARGLHEPTGLLVDDDGSIVVAQKPELTRITDTDNDGVADSYQFFAGEWDFHDNYHEYNFGPAKDLDGNYYGTLNLSHNNPDAFTLGAMGSAGGHRGFAYQVSPQGEYSPYAWGLRSPAGIGASPQGEVFFTDNQGDWVPTSKMHLLRKGKFYGHPVSLIDIEGFSRDSVAKMSLEELAAMSEKPVVWIPHIEVSNSPGNPEWDQSQGKFGPFAGQIFIGDQTQSNVFRVLLDKVNGQYQGAVINFMNKFQSGNIRAEFDSQGQLWIGQTAGGWGAVGGKPFGLQKVVWDGTNPFELLDIKLNAQGFTLTFTDKLDKGSVTLASFTAQHWNYHYSSNYGSPKKNLESLNISKVTLADDGKSIDVLLPLAADRVVQIDFTGLRDTKGRQVSVDKVYYTLNQLSEK</sequence>
<protein>
    <recommendedName>
        <fullName evidence="2">DUF7133 domain-containing protein</fullName>
    </recommendedName>
</protein>